<reference evidence="4" key="1">
    <citation type="journal article" date="2019" name="Int. J. Syst. Evol. Microbiol.">
        <title>The Global Catalogue of Microorganisms (GCM) 10K type strain sequencing project: providing services to taxonomists for standard genome sequencing and annotation.</title>
        <authorList>
            <consortium name="The Broad Institute Genomics Platform"/>
            <consortium name="The Broad Institute Genome Sequencing Center for Infectious Disease"/>
            <person name="Wu L."/>
            <person name="Ma J."/>
        </authorList>
    </citation>
    <scope>NUCLEOTIDE SEQUENCE [LARGE SCALE GENOMIC DNA]</scope>
    <source>
        <strain evidence="4">KCTC 42644</strain>
    </source>
</reference>
<dbReference type="Proteomes" id="UP001595615">
    <property type="component" value="Unassembled WGS sequence"/>
</dbReference>
<organism evidence="3 4">
    <name type="scientific">Sphingoaurantiacus capsulatus</name>
    <dbReference type="NCBI Taxonomy" id="1771310"/>
    <lineage>
        <taxon>Bacteria</taxon>
        <taxon>Pseudomonadati</taxon>
        <taxon>Pseudomonadota</taxon>
        <taxon>Alphaproteobacteria</taxon>
        <taxon>Sphingomonadales</taxon>
        <taxon>Sphingosinicellaceae</taxon>
        <taxon>Sphingoaurantiacus</taxon>
    </lineage>
</organism>
<evidence type="ECO:0000256" key="1">
    <source>
        <dbReference type="SAM" id="SignalP"/>
    </source>
</evidence>
<evidence type="ECO:0000313" key="3">
    <source>
        <dbReference type="EMBL" id="MFC3712864.1"/>
    </source>
</evidence>
<feature type="chain" id="PRO_5046712893" evidence="1">
    <location>
        <begin position="23"/>
        <end position="206"/>
    </location>
</feature>
<comment type="caution">
    <text evidence="3">The sequence shown here is derived from an EMBL/GenBank/DDBJ whole genome shotgun (WGS) entry which is preliminary data.</text>
</comment>
<dbReference type="Gene3D" id="2.30.180.10">
    <property type="entry name" value="FAS1 domain"/>
    <property type="match status" value="1"/>
</dbReference>
<dbReference type="PANTHER" id="PTHR10900">
    <property type="entry name" value="PERIOSTIN-RELATED"/>
    <property type="match status" value="1"/>
</dbReference>
<gene>
    <name evidence="3" type="ORF">ACFOMD_09800</name>
</gene>
<dbReference type="RefSeq" id="WP_380860579.1">
    <property type="nucleotide sequence ID" value="NZ_JBHRXV010000008.1"/>
</dbReference>
<proteinExistence type="predicted"/>
<evidence type="ECO:0000313" key="4">
    <source>
        <dbReference type="Proteomes" id="UP001595615"/>
    </source>
</evidence>
<keyword evidence="4" id="KW-1185">Reference proteome</keyword>
<keyword evidence="1" id="KW-0732">Signal</keyword>
<dbReference type="EMBL" id="JBHRXV010000008">
    <property type="protein sequence ID" value="MFC3712864.1"/>
    <property type="molecule type" value="Genomic_DNA"/>
</dbReference>
<dbReference type="PROSITE" id="PS50213">
    <property type="entry name" value="FAS1"/>
    <property type="match status" value="1"/>
</dbReference>
<feature type="signal peptide" evidence="1">
    <location>
        <begin position="1"/>
        <end position="22"/>
    </location>
</feature>
<dbReference type="Pfam" id="PF02469">
    <property type="entry name" value="Fasciclin"/>
    <property type="match status" value="1"/>
</dbReference>
<evidence type="ECO:0000259" key="2">
    <source>
        <dbReference type="PROSITE" id="PS50213"/>
    </source>
</evidence>
<accession>A0ABV7X9R9</accession>
<dbReference type="SMART" id="SM00554">
    <property type="entry name" value="FAS1"/>
    <property type="match status" value="1"/>
</dbReference>
<dbReference type="InterPro" id="IPR000782">
    <property type="entry name" value="FAS1_domain"/>
</dbReference>
<dbReference type="InterPro" id="IPR036378">
    <property type="entry name" value="FAS1_dom_sf"/>
</dbReference>
<dbReference type="SUPFAM" id="SSF82153">
    <property type="entry name" value="FAS1 domain"/>
    <property type="match status" value="1"/>
</dbReference>
<sequence length="206" mass="20168">MLKPIGAVCAAVAFSLSLPVVAQNAAAPADAPAATAPATEAATTASATTPAASGTLIAVVQADPNLSTFAKLAKQANLEATLAGQGPLTVLAPTNAAFSALPAETLADLEKPENAVKLQQVLMYHIIPGAAPSSAFKGTKGDVPSATPAKLVVDGTGATVKVNDATVTKADIAATNGAVHIIDKVLMAPEATAAATPAPTSTPTTN</sequence>
<feature type="domain" description="FAS1" evidence="2">
    <location>
        <begin position="53"/>
        <end position="186"/>
    </location>
</feature>
<dbReference type="PANTHER" id="PTHR10900:SF77">
    <property type="entry name" value="FI19380P1"/>
    <property type="match status" value="1"/>
</dbReference>
<name>A0ABV7X9R9_9SPHN</name>
<protein>
    <submittedName>
        <fullName evidence="3">Fasciclin domain-containing protein</fullName>
    </submittedName>
</protein>
<dbReference type="InterPro" id="IPR050904">
    <property type="entry name" value="Adhesion/Biosynth-related"/>
</dbReference>